<keyword evidence="2" id="KW-0560">Oxidoreductase</keyword>
<dbReference type="PANTHER" id="PTHR43477">
    <property type="entry name" value="DIHYDROANTICAPSIN 7-DEHYDROGENASE"/>
    <property type="match status" value="1"/>
</dbReference>
<name>A0A4S1WZP3_9SPHN</name>
<dbReference type="EMBL" id="SRXT01000009">
    <property type="protein sequence ID" value="TGX49084.1"/>
    <property type="molecule type" value="Genomic_DNA"/>
</dbReference>
<organism evidence="5 6">
    <name type="scientific">Sphingomonas gei</name>
    <dbReference type="NCBI Taxonomy" id="1395960"/>
    <lineage>
        <taxon>Bacteria</taxon>
        <taxon>Pseudomonadati</taxon>
        <taxon>Pseudomonadota</taxon>
        <taxon>Alphaproteobacteria</taxon>
        <taxon>Sphingomonadales</taxon>
        <taxon>Sphingomonadaceae</taxon>
        <taxon>Sphingomonas</taxon>
    </lineage>
</organism>
<dbReference type="InterPro" id="IPR057326">
    <property type="entry name" value="KR_dom"/>
</dbReference>
<dbReference type="Proteomes" id="UP000306147">
    <property type="component" value="Unassembled WGS sequence"/>
</dbReference>
<dbReference type="CDD" id="cd05233">
    <property type="entry name" value="SDR_c"/>
    <property type="match status" value="1"/>
</dbReference>
<evidence type="ECO:0000313" key="5">
    <source>
        <dbReference type="EMBL" id="TGX49084.1"/>
    </source>
</evidence>
<dbReference type="PANTHER" id="PTHR43477:SF1">
    <property type="entry name" value="DIHYDROANTICAPSIN 7-DEHYDROGENASE"/>
    <property type="match status" value="1"/>
</dbReference>
<dbReference type="Pfam" id="PF13561">
    <property type="entry name" value="adh_short_C2"/>
    <property type="match status" value="1"/>
</dbReference>
<dbReference type="AlphaFoldDB" id="A0A4S1WZP3"/>
<dbReference type="FunFam" id="3.40.50.720:FF:000084">
    <property type="entry name" value="Short-chain dehydrogenase reductase"/>
    <property type="match status" value="1"/>
</dbReference>
<keyword evidence="6" id="KW-1185">Reference proteome</keyword>
<evidence type="ECO:0000313" key="6">
    <source>
        <dbReference type="Proteomes" id="UP000306147"/>
    </source>
</evidence>
<reference evidence="5 6" key="1">
    <citation type="submission" date="2019-04" db="EMBL/GenBank/DDBJ databases">
        <title>Sphingomonas psychrotolerans sp. nov., isolated from soil in the Tianshan Mountains, Xinjiang, China.</title>
        <authorList>
            <person name="Luo Y."/>
            <person name="Sheng H."/>
        </authorList>
    </citation>
    <scope>NUCLEOTIDE SEQUENCE [LARGE SCALE GENOMIC DNA]</scope>
    <source>
        <strain evidence="5 6">ZFGT-11</strain>
    </source>
</reference>
<evidence type="ECO:0000259" key="4">
    <source>
        <dbReference type="SMART" id="SM00822"/>
    </source>
</evidence>
<evidence type="ECO:0000256" key="1">
    <source>
        <dbReference type="ARBA" id="ARBA00006484"/>
    </source>
</evidence>
<dbReference type="GO" id="GO:0016491">
    <property type="term" value="F:oxidoreductase activity"/>
    <property type="evidence" value="ECO:0007669"/>
    <property type="project" value="UniProtKB-KW"/>
</dbReference>
<feature type="compositionally biased region" description="Basic and acidic residues" evidence="3">
    <location>
        <begin position="9"/>
        <end position="21"/>
    </location>
</feature>
<proteinExistence type="inferred from homology"/>
<comment type="similarity">
    <text evidence="1">Belongs to the short-chain dehydrogenases/reductases (SDR) family.</text>
</comment>
<accession>A0A4S1WZP3</accession>
<evidence type="ECO:0000256" key="2">
    <source>
        <dbReference type="ARBA" id="ARBA00023002"/>
    </source>
</evidence>
<feature type="domain" description="Ketoreductase" evidence="4">
    <location>
        <begin position="29"/>
        <end position="213"/>
    </location>
</feature>
<sequence length="269" mass="28611">MASGPSPHIKIDRTNQDTRRDNMGRLAGRNVVITGAAGGIGLATAKLFLAEGANLLLVDRQPIERPDLPDATDSRWITVQADLSIMSELDKITDAARQAWDKIDVYFACAGLIKIAPLGSITEEVYDRHLAVNLKAVVFGVQNVLPMMSEGASIVLMSSCMADMGAPGYSPYGATKAAVRSLARNWSLDLSDRKIRVNALMPGGIETPLLQDSLPADNKEVVESLLPRIPMHRIGDPDEVAQAALFLASAASSYMTGTGLAIDGGIGQV</sequence>
<dbReference type="SUPFAM" id="SSF51735">
    <property type="entry name" value="NAD(P)-binding Rossmann-fold domains"/>
    <property type="match status" value="1"/>
</dbReference>
<dbReference type="OrthoDB" id="9803333at2"/>
<dbReference type="PROSITE" id="PS00061">
    <property type="entry name" value="ADH_SHORT"/>
    <property type="match status" value="1"/>
</dbReference>
<dbReference type="InterPro" id="IPR020904">
    <property type="entry name" value="Sc_DH/Rdtase_CS"/>
</dbReference>
<dbReference type="InterPro" id="IPR051122">
    <property type="entry name" value="SDR_DHRS6-like"/>
</dbReference>
<dbReference type="InterPro" id="IPR036291">
    <property type="entry name" value="NAD(P)-bd_dom_sf"/>
</dbReference>
<gene>
    <name evidence="5" type="ORF">E5A73_19755</name>
</gene>
<dbReference type="Gene3D" id="3.40.50.720">
    <property type="entry name" value="NAD(P)-binding Rossmann-like Domain"/>
    <property type="match status" value="1"/>
</dbReference>
<comment type="caution">
    <text evidence="5">The sequence shown here is derived from an EMBL/GenBank/DDBJ whole genome shotgun (WGS) entry which is preliminary data.</text>
</comment>
<dbReference type="SMART" id="SM00822">
    <property type="entry name" value="PKS_KR"/>
    <property type="match status" value="1"/>
</dbReference>
<feature type="region of interest" description="Disordered" evidence="3">
    <location>
        <begin position="1"/>
        <end position="21"/>
    </location>
</feature>
<dbReference type="InterPro" id="IPR002347">
    <property type="entry name" value="SDR_fam"/>
</dbReference>
<evidence type="ECO:0000256" key="3">
    <source>
        <dbReference type="SAM" id="MobiDB-lite"/>
    </source>
</evidence>
<protein>
    <submittedName>
        <fullName evidence="5">SDR family oxidoreductase</fullName>
    </submittedName>
</protein>
<dbReference type="PRINTS" id="PR00081">
    <property type="entry name" value="GDHRDH"/>
</dbReference>